<dbReference type="Proteomes" id="UP000007151">
    <property type="component" value="Unassembled WGS sequence"/>
</dbReference>
<reference evidence="1 2" key="1">
    <citation type="journal article" date="2011" name="Cell">
        <title>The monarch butterfly genome yields insights into long-distance migration.</title>
        <authorList>
            <person name="Zhan S."/>
            <person name="Merlin C."/>
            <person name="Boore J.L."/>
            <person name="Reppert S.M."/>
        </authorList>
    </citation>
    <scope>NUCLEOTIDE SEQUENCE [LARGE SCALE GENOMIC DNA]</scope>
    <source>
        <strain evidence="1">F-2</strain>
    </source>
</reference>
<accession>A0A212EST4</accession>
<keyword evidence="1" id="KW-0418">Kinase</keyword>
<keyword evidence="2" id="KW-1185">Reference proteome</keyword>
<proteinExistence type="predicted"/>
<protein>
    <submittedName>
        <fullName evidence="1">Serine/threonine-protein kinase PFTAIRE-1</fullName>
    </submittedName>
</protein>
<sequence>MSQLTGVGIVNFVNVLPTISE</sequence>
<dbReference type="AlphaFoldDB" id="A0A212EST4"/>
<evidence type="ECO:0000313" key="2">
    <source>
        <dbReference type="Proteomes" id="UP000007151"/>
    </source>
</evidence>
<evidence type="ECO:0000313" key="1">
    <source>
        <dbReference type="EMBL" id="OWR44501.1"/>
    </source>
</evidence>
<keyword evidence="1" id="KW-0808">Transferase</keyword>
<comment type="caution">
    <text evidence="1">The sequence shown here is derived from an EMBL/GenBank/DDBJ whole genome shotgun (WGS) entry which is preliminary data.</text>
</comment>
<dbReference type="KEGG" id="dpl:KGM_201944A"/>
<dbReference type="GO" id="GO:0016301">
    <property type="term" value="F:kinase activity"/>
    <property type="evidence" value="ECO:0007669"/>
    <property type="project" value="UniProtKB-KW"/>
</dbReference>
<dbReference type="EMBL" id="AGBW02012761">
    <property type="protein sequence ID" value="OWR44501.1"/>
    <property type="molecule type" value="Genomic_DNA"/>
</dbReference>
<feature type="non-terminal residue" evidence="1">
    <location>
        <position position="21"/>
    </location>
</feature>
<gene>
    <name evidence="1" type="ORF">KGM_201944A</name>
</gene>
<organism evidence="1 2">
    <name type="scientific">Danaus plexippus plexippus</name>
    <dbReference type="NCBI Taxonomy" id="278856"/>
    <lineage>
        <taxon>Eukaryota</taxon>
        <taxon>Metazoa</taxon>
        <taxon>Ecdysozoa</taxon>
        <taxon>Arthropoda</taxon>
        <taxon>Hexapoda</taxon>
        <taxon>Insecta</taxon>
        <taxon>Pterygota</taxon>
        <taxon>Neoptera</taxon>
        <taxon>Endopterygota</taxon>
        <taxon>Lepidoptera</taxon>
        <taxon>Glossata</taxon>
        <taxon>Ditrysia</taxon>
        <taxon>Papilionoidea</taxon>
        <taxon>Nymphalidae</taxon>
        <taxon>Danainae</taxon>
        <taxon>Danaini</taxon>
        <taxon>Danaina</taxon>
        <taxon>Danaus</taxon>
        <taxon>Danaus</taxon>
    </lineage>
</organism>
<dbReference type="InParanoid" id="A0A212EST4"/>
<name>A0A212EST4_DANPL</name>